<dbReference type="InterPro" id="IPR026912">
    <property type="entry name" value="Adenine_deam_C"/>
</dbReference>
<keyword evidence="4 8" id="KW-0378">Hydrolase</keyword>
<dbReference type="NCBIfam" id="TIGR01178">
    <property type="entry name" value="ade"/>
    <property type="match status" value="1"/>
</dbReference>
<dbReference type="PANTHER" id="PTHR11113">
    <property type="entry name" value="N-ACETYLGLUCOSAMINE-6-PHOSPHATE DEACETYLASE"/>
    <property type="match status" value="1"/>
</dbReference>
<dbReference type="EC" id="3.5.4.2" evidence="3 8"/>
<accession>A0A081L6S8</accession>
<evidence type="ECO:0000256" key="6">
    <source>
        <dbReference type="ARBA" id="ARBA00047720"/>
    </source>
</evidence>
<dbReference type="AlphaFoldDB" id="A0A081L6S8"/>
<dbReference type="eggNOG" id="COG1001">
    <property type="taxonomic scope" value="Bacteria"/>
</dbReference>
<feature type="domain" description="Amidohydrolase-related" evidence="9">
    <location>
        <begin position="66"/>
        <end position="349"/>
    </location>
</feature>
<comment type="caution">
    <text evidence="11">The sequence shown here is derived from an EMBL/GenBank/DDBJ whole genome shotgun (WGS) entry which is preliminary data.</text>
</comment>
<evidence type="ECO:0000256" key="1">
    <source>
        <dbReference type="ARBA" id="ARBA00001936"/>
    </source>
</evidence>
<dbReference type="CDD" id="cd01295">
    <property type="entry name" value="AdeC"/>
    <property type="match status" value="1"/>
</dbReference>
<dbReference type="RefSeq" id="WP_034325034.1">
    <property type="nucleotide sequence ID" value="NZ_JOTP01000038.1"/>
</dbReference>
<dbReference type="Pfam" id="PF13382">
    <property type="entry name" value="Adenine_deam_C"/>
    <property type="match status" value="1"/>
</dbReference>
<sequence length="576" mass="63019">MDKELFRHQIEVAAKRKKAALVIKHAKVMDVFNQEWIDADVAVENGKIVGIGEYEGEKELDAAGQMLVPGFIDGHVHIESSMVTPAEFSKAVVPRGVTTVVTDPHEIANVSGITGIRFMMEEARKAALNIYFMLPSCVPAVSFERSGATLKAKDLKPLYQEKEVLGLAEVMDYVGVEQAEEDMLQKLLDAQNENKLIDGHLAGLTDRLINVYRTANVQTDHEVTTAQEALDRVKRGMYVMLREGSVAKNVKNVLPAVNEKNARRFFFCTDDKHLDDLMAQGSIDEQIRMSIKEGLDPFLAYQMGSLNAAECFGLNTKGAIAPGFDADFMLVSDLHQVDISSVFIAGELVSQHGDYQPSVGKIAPNPSLLQSVHAVDVQDKDISLPITDHQKMNVIRIIPNQLETKLEQVSPSEINGQFTSDTERDVLKMVLVERHQGLSEIGVGVVSGFGLKKGAIATTVAHDSHNLIAVGTNDADMIKAIETLKEAGGGLTVVRDGQPLHTLPLPISGLLSDQPAHLVNESLHALHEALKETGFALDFNPFLTLSFLALPVIPDVKMTTKGLFDVRSFQHLPIQS</sequence>
<dbReference type="FunFam" id="3.20.20.140:FF:000016">
    <property type="entry name" value="Adenine deaminase"/>
    <property type="match status" value="1"/>
</dbReference>
<dbReference type="InterPro" id="IPR032466">
    <property type="entry name" value="Metal_Hydrolase"/>
</dbReference>
<dbReference type="InterPro" id="IPR011059">
    <property type="entry name" value="Metal-dep_hydrolase_composite"/>
</dbReference>
<dbReference type="PANTHER" id="PTHR11113:SF2">
    <property type="entry name" value="ADENINE DEAMINASE"/>
    <property type="match status" value="1"/>
</dbReference>
<evidence type="ECO:0000259" key="10">
    <source>
        <dbReference type="Pfam" id="PF13382"/>
    </source>
</evidence>
<dbReference type="OrthoDB" id="9775607at2"/>
<dbReference type="Gene3D" id="3.20.20.140">
    <property type="entry name" value="Metal-dependent hydrolases"/>
    <property type="match status" value="1"/>
</dbReference>
<protein>
    <recommendedName>
        <fullName evidence="7 8">Adenine deaminase</fullName>
        <shortName evidence="8">Adenase</shortName>
        <shortName evidence="8">Adenine aminase</shortName>
        <ecNumber evidence="3 8">3.5.4.2</ecNumber>
    </recommendedName>
</protein>
<keyword evidence="12" id="KW-1185">Reference proteome</keyword>
<evidence type="ECO:0000313" key="11">
    <source>
        <dbReference type="EMBL" id="KEP24954.1"/>
    </source>
</evidence>
<evidence type="ECO:0000256" key="7">
    <source>
        <dbReference type="ARBA" id="ARBA00069718"/>
    </source>
</evidence>
<evidence type="ECO:0000256" key="4">
    <source>
        <dbReference type="ARBA" id="ARBA00022801"/>
    </source>
</evidence>
<evidence type="ECO:0000259" key="9">
    <source>
        <dbReference type="Pfam" id="PF01979"/>
    </source>
</evidence>
<dbReference type="GO" id="GO:0006146">
    <property type="term" value="P:adenine catabolic process"/>
    <property type="evidence" value="ECO:0007669"/>
    <property type="project" value="InterPro"/>
</dbReference>
<organism evidence="11 12">
    <name type="scientific">Bacillus zhangzhouensis</name>
    <dbReference type="NCBI Taxonomy" id="1178540"/>
    <lineage>
        <taxon>Bacteria</taxon>
        <taxon>Bacillati</taxon>
        <taxon>Bacillota</taxon>
        <taxon>Bacilli</taxon>
        <taxon>Bacillales</taxon>
        <taxon>Bacillaceae</taxon>
        <taxon>Bacillus</taxon>
    </lineage>
</organism>
<proteinExistence type="inferred from homology"/>
<dbReference type="HAMAP" id="MF_01518">
    <property type="entry name" value="Adenine_deamin"/>
    <property type="match status" value="1"/>
</dbReference>
<dbReference type="SUPFAM" id="SSF51556">
    <property type="entry name" value="Metallo-dependent hydrolases"/>
    <property type="match status" value="1"/>
</dbReference>
<evidence type="ECO:0000256" key="2">
    <source>
        <dbReference type="ARBA" id="ARBA00006773"/>
    </source>
</evidence>
<dbReference type="Gene3D" id="2.30.40.10">
    <property type="entry name" value="Urease, subunit C, domain 1"/>
    <property type="match status" value="1"/>
</dbReference>
<dbReference type="SUPFAM" id="SSF51338">
    <property type="entry name" value="Composite domain of metallo-dependent hydrolases"/>
    <property type="match status" value="1"/>
</dbReference>
<comment type="cofactor">
    <cofactor evidence="1 8">
        <name>Mn(2+)</name>
        <dbReference type="ChEBI" id="CHEBI:29035"/>
    </cofactor>
</comment>
<evidence type="ECO:0000313" key="12">
    <source>
        <dbReference type="Proteomes" id="UP000028091"/>
    </source>
</evidence>
<comment type="catalytic activity">
    <reaction evidence="6 8">
        <text>adenine + H2O + H(+) = hypoxanthine + NH4(+)</text>
        <dbReference type="Rhea" id="RHEA:23688"/>
        <dbReference type="ChEBI" id="CHEBI:15377"/>
        <dbReference type="ChEBI" id="CHEBI:15378"/>
        <dbReference type="ChEBI" id="CHEBI:16708"/>
        <dbReference type="ChEBI" id="CHEBI:17368"/>
        <dbReference type="ChEBI" id="CHEBI:28938"/>
        <dbReference type="EC" id="3.5.4.2"/>
    </reaction>
</comment>
<reference evidence="11 12" key="1">
    <citation type="submission" date="2012-09" db="EMBL/GenBank/DDBJ databases">
        <title>Genome Sequence of Bacillus sp. DW5-4.</title>
        <authorList>
            <person name="Lai Q."/>
            <person name="Liu Y."/>
            <person name="Shao Z."/>
        </authorList>
    </citation>
    <scope>NUCLEOTIDE SEQUENCE [LARGE SCALE GENOMIC DNA]</scope>
    <source>
        <strain evidence="11 12">DW5-4</strain>
    </source>
</reference>
<dbReference type="Proteomes" id="UP000028091">
    <property type="component" value="Unassembled WGS sequence"/>
</dbReference>
<dbReference type="GO" id="GO:0000034">
    <property type="term" value="F:adenine deaminase activity"/>
    <property type="evidence" value="ECO:0007669"/>
    <property type="project" value="UniProtKB-UniRule"/>
</dbReference>
<dbReference type="FunFam" id="2.30.40.10:FF:000059">
    <property type="entry name" value="Adenine deaminase"/>
    <property type="match status" value="1"/>
</dbReference>
<comment type="similarity">
    <text evidence="2 8">Belongs to the metallo-dependent hydrolases superfamily. Adenine deaminase family.</text>
</comment>
<evidence type="ECO:0000256" key="5">
    <source>
        <dbReference type="ARBA" id="ARBA00023211"/>
    </source>
</evidence>
<dbReference type="Pfam" id="PF01979">
    <property type="entry name" value="Amidohydro_1"/>
    <property type="match status" value="1"/>
</dbReference>
<keyword evidence="5 8" id="KW-0464">Manganese</keyword>
<dbReference type="InterPro" id="IPR006680">
    <property type="entry name" value="Amidohydro-rel"/>
</dbReference>
<name>A0A081L6S8_9BACI</name>
<gene>
    <name evidence="8" type="primary">ade</name>
    <name evidence="11" type="ORF">BA70_12920</name>
</gene>
<dbReference type="InterPro" id="IPR006679">
    <property type="entry name" value="Adenine_deam"/>
</dbReference>
<evidence type="ECO:0000256" key="8">
    <source>
        <dbReference type="HAMAP-Rule" id="MF_01518"/>
    </source>
</evidence>
<dbReference type="EMBL" id="JOTP01000038">
    <property type="protein sequence ID" value="KEP24954.1"/>
    <property type="molecule type" value="Genomic_DNA"/>
</dbReference>
<evidence type="ECO:0000256" key="3">
    <source>
        <dbReference type="ARBA" id="ARBA00012782"/>
    </source>
</evidence>
<feature type="domain" description="Adenine deaminase C-terminal" evidence="10">
    <location>
        <begin position="402"/>
        <end position="570"/>
    </location>
</feature>